<feature type="region of interest" description="Disordered" evidence="5">
    <location>
        <begin position="294"/>
        <end position="329"/>
    </location>
</feature>
<organism evidence="7 8">
    <name type="scientific">Rhodobium gokarnense</name>
    <dbReference type="NCBI Taxonomy" id="364296"/>
    <lineage>
        <taxon>Bacteria</taxon>
        <taxon>Pseudomonadati</taxon>
        <taxon>Pseudomonadota</taxon>
        <taxon>Alphaproteobacteria</taxon>
        <taxon>Hyphomicrobiales</taxon>
        <taxon>Rhodobiaceae</taxon>
        <taxon>Rhodobium</taxon>
    </lineage>
</organism>
<name>A0ABT3H6N0_9HYPH</name>
<sequence>MIKLEALRAFVTVAEAGNIRDAAKKLCRTPSAVSMTLKQLEEEVGGPLFETDRKNSLTALGAFMLETGAMQVDSYDRAIERVHAFAENRIGRLTLASVPSVAANLIPQILPRFVADRNEVEIEMFDIDSRSVRAMVESGQVDLGIAGRPAPDAPVSFMPLFRDRFRVICSTDSRLARINRPLRWSDLRRENLILNGASERIKAPSYKALSDRATMTVRNVTTLVALARSGFGVTLLPALSTTDLPMGVVARDLADTSVERVVGIVERNGITLSPVAAAFRKVLAEELPPLVANLGLDEREPPEMAQPSGRPETPETAEIRRSDAEDAAL</sequence>
<comment type="caution">
    <text evidence="7">The sequence shown here is derived from an EMBL/GenBank/DDBJ whole genome shotgun (WGS) entry which is preliminary data.</text>
</comment>
<dbReference type="Gene3D" id="1.10.10.10">
    <property type="entry name" value="Winged helix-like DNA-binding domain superfamily/Winged helix DNA-binding domain"/>
    <property type="match status" value="1"/>
</dbReference>
<evidence type="ECO:0000256" key="4">
    <source>
        <dbReference type="ARBA" id="ARBA00023163"/>
    </source>
</evidence>
<accession>A0ABT3H6N0</accession>
<dbReference type="SUPFAM" id="SSF46785">
    <property type="entry name" value="Winged helix' DNA-binding domain"/>
    <property type="match status" value="1"/>
</dbReference>
<evidence type="ECO:0000313" key="7">
    <source>
        <dbReference type="EMBL" id="MCW2305999.1"/>
    </source>
</evidence>
<dbReference type="Pfam" id="PF03466">
    <property type="entry name" value="LysR_substrate"/>
    <property type="match status" value="1"/>
</dbReference>
<feature type="compositionally biased region" description="Basic and acidic residues" evidence="5">
    <location>
        <begin position="317"/>
        <end position="329"/>
    </location>
</feature>
<feature type="domain" description="HTH lysR-type" evidence="6">
    <location>
        <begin position="2"/>
        <end position="58"/>
    </location>
</feature>
<keyword evidence="4" id="KW-0804">Transcription</keyword>
<keyword evidence="3 7" id="KW-0238">DNA-binding</keyword>
<dbReference type="GO" id="GO:0003677">
    <property type="term" value="F:DNA binding"/>
    <property type="evidence" value="ECO:0007669"/>
    <property type="project" value="UniProtKB-KW"/>
</dbReference>
<comment type="similarity">
    <text evidence="1">Belongs to the LysR transcriptional regulatory family.</text>
</comment>
<evidence type="ECO:0000313" key="8">
    <source>
        <dbReference type="Proteomes" id="UP001209755"/>
    </source>
</evidence>
<proteinExistence type="inferred from homology"/>
<dbReference type="Pfam" id="PF00126">
    <property type="entry name" value="HTH_1"/>
    <property type="match status" value="1"/>
</dbReference>
<gene>
    <name evidence="7" type="ORF">M2319_000315</name>
</gene>
<evidence type="ECO:0000256" key="5">
    <source>
        <dbReference type="SAM" id="MobiDB-lite"/>
    </source>
</evidence>
<keyword evidence="2" id="KW-0805">Transcription regulation</keyword>
<dbReference type="PANTHER" id="PTHR30419:SF8">
    <property type="entry name" value="NITROGEN ASSIMILATION TRANSCRIPTIONAL ACTIVATOR-RELATED"/>
    <property type="match status" value="1"/>
</dbReference>
<dbReference type="InterPro" id="IPR005119">
    <property type="entry name" value="LysR_subst-bd"/>
</dbReference>
<dbReference type="InterPro" id="IPR036390">
    <property type="entry name" value="WH_DNA-bd_sf"/>
</dbReference>
<dbReference type="PROSITE" id="PS50931">
    <property type="entry name" value="HTH_LYSR"/>
    <property type="match status" value="1"/>
</dbReference>
<dbReference type="Gene3D" id="3.40.190.10">
    <property type="entry name" value="Periplasmic binding protein-like II"/>
    <property type="match status" value="2"/>
</dbReference>
<evidence type="ECO:0000256" key="3">
    <source>
        <dbReference type="ARBA" id="ARBA00023125"/>
    </source>
</evidence>
<dbReference type="InterPro" id="IPR050950">
    <property type="entry name" value="HTH-type_LysR_regulators"/>
</dbReference>
<dbReference type="SUPFAM" id="SSF53850">
    <property type="entry name" value="Periplasmic binding protein-like II"/>
    <property type="match status" value="1"/>
</dbReference>
<keyword evidence="8" id="KW-1185">Reference proteome</keyword>
<dbReference type="PANTHER" id="PTHR30419">
    <property type="entry name" value="HTH-TYPE TRANSCRIPTIONAL REGULATOR YBHD"/>
    <property type="match status" value="1"/>
</dbReference>
<protein>
    <submittedName>
        <fullName evidence="7">DNA-binding transcriptional LysR family regulator</fullName>
    </submittedName>
</protein>
<dbReference type="EMBL" id="JAOQNS010000001">
    <property type="protein sequence ID" value="MCW2305999.1"/>
    <property type="molecule type" value="Genomic_DNA"/>
</dbReference>
<dbReference type="Proteomes" id="UP001209755">
    <property type="component" value="Unassembled WGS sequence"/>
</dbReference>
<dbReference type="InterPro" id="IPR000847">
    <property type="entry name" value="LysR_HTH_N"/>
</dbReference>
<evidence type="ECO:0000256" key="2">
    <source>
        <dbReference type="ARBA" id="ARBA00023015"/>
    </source>
</evidence>
<evidence type="ECO:0000259" key="6">
    <source>
        <dbReference type="PROSITE" id="PS50931"/>
    </source>
</evidence>
<dbReference type="InterPro" id="IPR036388">
    <property type="entry name" value="WH-like_DNA-bd_sf"/>
</dbReference>
<dbReference type="RefSeq" id="WP_264599674.1">
    <property type="nucleotide sequence ID" value="NZ_JAOQNS010000001.1"/>
</dbReference>
<reference evidence="8" key="1">
    <citation type="submission" date="2023-07" db="EMBL/GenBank/DDBJ databases">
        <title>Genome sequencing of Purple Non-Sulfur Bacteria from various extreme environments.</title>
        <authorList>
            <person name="Mayer M."/>
        </authorList>
    </citation>
    <scope>NUCLEOTIDE SEQUENCE [LARGE SCALE GENOMIC DNA]</scope>
    <source>
        <strain evidence="8">DSM 17935</strain>
    </source>
</reference>
<evidence type="ECO:0000256" key="1">
    <source>
        <dbReference type="ARBA" id="ARBA00009437"/>
    </source>
</evidence>